<dbReference type="SMART" id="SM00260">
    <property type="entry name" value="CheW"/>
    <property type="match status" value="1"/>
</dbReference>
<feature type="domain" description="CheW-like" evidence="1">
    <location>
        <begin position="7"/>
        <end position="151"/>
    </location>
</feature>
<organism evidence="2 3">
    <name type="scientific">Paludibacterium paludis</name>
    <dbReference type="NCBI Taxonomy" id="1225769"/>
    <lineage>
        <taxon>Bacteria</taxon>
        <taxon>Pseudomonadati</taxon>
        <taxon>Pseudomonadota</taxon>
        <taxon>Betaproteobacteria</taxon>
        <taxon>Neisseriales</taxon>
        <taxon>Chromobacteriaceae</taxon>
        <taxon>Paludibacterium</taxon>
    </lineage>
</organism>
<accession>A0A918P1R3</accession>
<gene>
    <name evidence="2" type="ORF">GCM10011289_15520</name>
</gene>
<name>A0A918P1R3_9NEIS</name>
<dbReference type="Pfam" id="PF01584">
    <property type="entry name" value="CheW"/>
    <property type="match status" value="1"/>
</dbReference>
<evidence type="ECO:0000259" key="1">
    <source>
        <dbReference type="PROSITE" id="PS50851"/>
    </source>
</evidence>
<dbReference type="GO" id="GO:0005829">
    <property type="term" value="C:cytosol"/>
    <property type="evidence" value="ECO:0007669"/>
    <property type="project" value="TreeGrafter"/>
</dbReference>
<dbReference type="GO" id="GO:0006935">
    <property type="term" value="P:chemotaxis"/>
    <property type="evidence" value="ECO:0007669"/>
    <property type="project" value="InterPro"/>
</dbReference>
<keyword evidence="3" id="KW-1185">Reference proteome</keyword>
<evidence type="ECO:0000313" key="2">
    <source>
        <dbReference type="EMBL" id="GGY13188.1"/>
    </source>
</evidence>
<protein>
    <submittedName>
        <fullName evidence="2">Chemotaxis protein CheW</fullName>
    </submittedName>
</protein>
<dbReference type="InterPro" id="IPR039315">
    <property type="entry name" value="CheW"/>
</dbReference>
<dbReference type="Proteomes" id="UP000645257">
    <property type="component" value="Unassembled WGS sequence"/>
</dbReference>
<sequence length="163" mass="17923">MAGGRETGQYLTFQLGRDVFGVDIREVREIIQFVAPTPIPMTPDFILGVMNLRGEVVPVIDLARRFGLESTQVKRRSCTIVMEPREGGRLRHLGIIVDSVYEVRDVDAADIEPAPSFGADIRLDFIAGMARLDGRFVILLAADKALSFEEMVLLAEACAEGEG</sequence>
<dbReference type="Gene3D" id="2.30.30.40">
    <property type="entry name" value="SH3 Domains"/>
    <property type="match status" value="1"/>
</dbReference>
<dbReference type="Gene3D" id="2.40.50.180">
    <property type="entry name" value="CheA-289, Domain 4"/>
    <property type="match status" value="1"/>
</dbReference>
<dbReference type="GO" id="GO:0007165">
    <property type="term" value="P:signal transduction"/>
    <property type="evidence" value="ECO:0007669"/>
    <property type="project" value="InterPro"/>
</dbReference>
<dbReference type="EMBL" id="BMYX01000007">
    <property type="protein sequence ID" value="GGY13188.1"/>
    <property type="molecule type" value="Genomic_DNA"/>
</dbReference>
<dbReference type="InterPro" id="IPR036061">
    <property type="entry name" value="CheW-like_dom_sf"/>
</dbReference>
<reference evidence="2" key="2">
    <citation type="submission" date="2020-09" db="EMBL/GenBank/DDBJ databases">
        <authorList>
            <person name="Sun Q."/>
            <person name="Kim S."/>
        </authorList>
    </citation>
    <scope>NUCLEOTIDE SEQUENCE</scope>
    <source>
        <strain evidence="2">KCTC 32182</strain>
    </source>
</reference>
<dbReference type="PROSITE" id="PS50851">
    <property type="entry name" value="CHEW"/>
    <property type="match status" value="1"/>
</dbReference>
<evidence type="ECO:0000313" key="3">
    <source>
        <dbReference type="Proteomes" id="UP000645257"/>
    </source>
</evidence>
<dbReference type="PANTHER" id="PTHR22617">
    <property type="entry name" value="CHEMOTAXIS SENSOR HISTIDINE KINASE-RELATED"/>
    <property type="match status" value="1"/>
</dbReference>
<dbReference type="SUPFAM" id="SSF50341">
    <property type="entry name" value="CheW-like"/>
    <property type="match status" value="1"/>
</dbReference>
<reference evidence="2" key="1">
    <citation type="journal article" date="2014" name="Int. J. Syst. Evol. Microbiol.">
        <title>Complete genome sequence of Corynebacterium casei LMG S-19264T (=DSM 44701T), isolated from a smear-ripened cheese.</title>
        <authorList>
            <consortium name="US DOE Joint Genome Institute (JGI-PGF)"/>
            <person name="Walter F."/>
            <person name="Albersmeier A."/>
            <person name="Kalinowski J."/>
            <person name="Ruckert C."/>
        </authorList>
    </citation>
    <scope>NUCLEOTIDE SEQUENCE</scope>
    <source>
        <strain evidence="2">KCTC 32182</strain>
    </source>
</reference>
<comment type="caution">
    <text evidence="2">The sequence shown here is derived from an EMBL/GenBank/DDBJ whole genome shotgun (WGS) entry which is preliminary data.</text>
</comment>
<dbReference type="PANTHER" id="PTHR22617:SF41">
    <property type="entry name" value="CHEMOTAXIS SIGNAL TRANSDUCTION SYSTEM ADAPTOR PROTEIN CHEW"/>
    <property type="match status" value="1"/>
</dbReference>
<proteinExistence type="predicted"/>
<dbReference type="AlphaFoldDB" id="A0A918P1R3"/>
<dbReference type="InterPro" id="IPR002545">
    <property type="entry name" value="CheW-lke_dom"/>
</dbReference>